<accession>A0AAV5IMK2</accession>
<proteinExistence type="predicted"/>
<dbReference type="EMBL" id="BPVZ01000014">
    <property type="protein sequence ID" value="GKU99835.1"/>
    <property type="molecule type" value="Genomic_DNA"/>
</dbReference>
<reference evidence="3 4" key="1">
    <citation type="journal article" date="2021" name="Commun. Biol.">
        <title>The genome of Shorea leprosula (Dipterocarpaceae) highlights the ecological relevance of drought in aseasonal tropical rainforests.</title>
        <authorList>
            <person name="Ng K.K.S."/>
            <person name="Kobayashi M.J."/>
            <person name="Fawcett J.A."/>
            <person name="Hatakeyama M."/>
            <person name="Paape T."/>
            <person name="Ng C.H."/>
            <person name="Ang C.C."/>
            <person name="Tnah L.H."/>
            <person name="Lee C.T."/>
            <person name="Nishiyama T."/>
            <person name="Sese J."/>
            <person name="O'Brien M.J."/>
            <person name="Copetti D."/>
            <person name="Mohd Noor M.I."/>
            <person name="Ong R.C."/>
            <person name="Putra M."/>
            <person name="Sireger I.Z."/>
            <person name="Indrioko S."/>
            <person name="Kosugi Y."/>
            <person name="Izuno A."/>
            <person name="Isagi Y."/>
            <person name="Lee S.L."/>
            <person name="Shimizu K.K."/>
        </authorList>
    </citation>
    <scope>NUCLEOTIDE SEQUENCE [LARGE SCALE GENOMIC DNA]</scope>
    <source>
        <strain evidence="3">214</strain>
    </source>
</reference>
<feature type="signal peptide" evidence="1">
    <location>
        <begin position="1"/>
        <end position="18"/>
    </location>
</feature>
<dbReference type="Proteomes" id="UP001054252">
    <property type="component" value="Unassembled WGS sequence"/>
</dbReference>
<feature type="domain" description="Reverse transcriptase Ty1/copia-type" evidence="2">
    <location>
        <begin position="175"/>
        <end position="253"/>
    </location>
</feature>
<protein>
    <recommendedName>
        <fullName evidence="2">Reverse transcriptase Ty1/copia-type domain-containing protein</fullName>
    </recommendedName>
</protein>
<keyword evidence="4" id="KW-1185">Reference proteome</keyword>
<evidence type="ECO:0000256" key="1">
    <source>
        <dbReference type="SAM" id="SignalP"/>
    </source>
</evidence>
<feature type="chain" id="PRO_5043360687" description="Reverse transcriptase Ty1/copia-type domain-containing protein" evidence="1">
    <location>
        <begin position="19"/>
        <end position="254"/>
    </location>
</feature>
<evidence type="ECO:0000259" key="2">
    <source>
        <dbReference type="Pfam" id="PF07727"/>
    </source>
</evidence>
<organism evidence="3 4">
    <name type="scientific">Rubroshorea leprosula</name>
    <dbReference type="NCBI Taxonomy" id="152421"/>
    <lineage>
        <taxon>Eukaryota</taxon>
        <taxon>Viridiplantae</taxon>
        <taxon>Streptophyta</taxon>
        <taxon>Embryophyta</taxon>
        <taxon>Tracheophyta</taxon>
        <taxon>Spermatophyta</taxon>
        <taxon>Magnoliopsida</taxon>
        <taxon>eudicotyledons</taxon>
        <taxon>Gunneridae</taxon>
        <taxon>Pentapetalae</taxon>
        <taxon>rosids</taxon>
        <taxon>malvids</taxon>
        <taxon>Malvales</taxon>
        <taxon>Dipterocarpaceae</taxon>
        <taxon>Rubroshorea</taxon>
    </lineage>
</organism>
<gene>
    <name evidence="3" type="ORF">SLEP1_g12621</name>
</gene>
<evidence type="ECO:0000313" key="4">
    <source>
        <dbReference type="Proteomes" id="UP001054252"/>
    </source>
</evidence>
<evidence type="ECO:0000313" key="3">
    <source>
        <dbReference type="EMBL" id="GKU99835.1"/>
    </source>
</evidence>
<dbReference type="Pfam" id="PF07727">
    <property type="entry name" value="RVT_2"/>
    <property type="match status" value="1"/>
</dbReference>
<sequence length="254" mass="28759">METKLEALAALIIFKVLAENAVARFVKVLHTDRGEIPYLNSDMMLGKDWSGRKPTVDYFRNFGCIAYAHVPNKKSKKSRRQIPVDFNNGEDLTVQNTGGQMQQNGGLTSIDLEASRKVDKENLPAAIEFNIGESLPTTPELESGTNCDSLTYEKAIIEEKWQKGMAEEIGSIERNQTYELIDLPKGHKTIGVKWIYKTKLNENGEVDKFKARLVVKGYKQEFSIDYQEVFAPVARMDTIRLVISLAAYNSWPIY</sequence>
<name>A0AAV5IMK2_9ROSI</name>
<keyword evidence="1" id="KW-0732">Signal</keyword>
<dbReference type="AlphaFoldDB" id="A0AAV5IMK2"/>
<comment type="caution">
    <text evidence="3">The sequence shown here is derived from an EMBL/GenBank/DDBJ whole genome shotgun (WGS) entry which is preliminary data.</text>
</comment>
<dbReference type="InterPro" id="IPR013103">
    <property type="entry name" value="RVT_2"/>
</dbReference>